<organism evidence="3 5">
    <name type="scientific">Dracunculus medinensis</name>
    <name type="common">Guinea worm</name>
    <dbReference type="NCBI Taxonomy" id="318479"/>
    <lineage>
        <taxon>Eukaryota</taxon>
        <taxon>Metazoa</taxon>
        <taxon>Ecdysozoa</taxon>
        <taxon>Nematoda</taxon>
        <taxon>Chromadorea</taxon>
        <taxon>Rhabditida</taxon>
        <taxon>Spirurina</taxon>
        <taxon>Dracunculoidea</taxon>
        <taxon>Dracunculidae</taxon>
        <taxon>Dracunculus</taxon>
    </lineage>
</organism>
<proteinExistence type="predicted"/>
<sequence length="93" mass="10543">MNSNLASDEIDESAANKDNQLRRRKLSPMRLQSSESPFCIHSSCTLLVDLFVSDPTHIYPTNAFARRSLSEECMGLELLMGRILTQRIVILVF</sequence>
<dbReference type="AlphaFoldDB" id="A0A0N4U925"/>
<evidence type="ECO:0000313" key="4">
    <source>
        <dbReference type="Proteomes" id="UP000274756"/>
    </source>
</evidence>
<accession>A0A0N4U925</accession>
<dbReference type="WBParaSite" id="DME_0000356701-mRNA-1">
    <property type="protein sequence ID" value="DME_0000356701-mRNA-1"/>
    <property type="gene ID" value="DME_0000356701"/>
</dbReference>
<reference evidence="2 4" key="2">
    <citation type="submission" date="2018-11" db="EMBL/GenBank/DDBJ databases">
        <authorList>
            <consortium name="Pathogen Informatics"/>
        </authorList>
    </citation>
    <scope>NUCLEOTIDE SEQUENCE [LARGE SCALE GENOMIC DNA]</scope>
</reference>
<dbReference type="EMBL" id="UYYG01001161">
    <property type="protein sequence ID" value="VDN57599.1"/>
    <property type="molecule type" value="Genomic_DNA"/>
</dbReference>
<evidence type="ECO:0000313" key="3">
    <source>
        <dbReference type="Proteomes" id="UP000038040"/>
    </source>
</evidence>
<dbReference type="Proteomes" id="UP000038040">
    <property type="component" value="Unplaced"/>
</dbReference>
<dbReference type="Proteomes" id="UP000274756">
    <property type="component" value="Unassembled WGS sequence"/>
</dbReference>
<gene>
    <name evidence="2" type="ORF">DME_LOCUS7572</name>
</gene>
<protein>
    <submittedName>
        <fullName evidence="2 5">Uncharacterized protein</fullName>
    </submittedName>
</protein>
<evidence type="ECO:0000313" key="2">
    <source>
        <dbReference type="EMBL" id="VDN57599.1"/>
    </source>
</evidence>
<keyword evidence="4" id="KW-1185">Reference proteome</keyword>
<feature type="region of interest" description="Disordered" evidence="1">
    <location>
        <begin position="1"/>
        <end position="29"/>
    </location>
</feature>
<reference evidence="5" key="1">
    <citation type="submission" date="2017-02" db="UniProtKB">
        <authorList>
            <consortium name="WormBaseParasite"/>
        </authorList>
    </citation>
    <scope>IDENTIFICATION</scope>
</reference>
<name>A0A0N4U925_DRAME</name>
<evidence type="ECO:0000256" key="1">
    <source>
        <dbReference type="SAM" id="MobiDB-lite"/>
    </source>
</evidence>
<evidence type="ECO:0000313" key="5">
    <source>
        <dbReference type="WBParaSite" id="DME_0000356701-mRNA-1"/>
    </source>
</evidence>